<name>A0A0F9FB57_9ZZZZ</name>
<dbReference type="EMBL" id="LAZR01021969">
    <property type="protein sequence ID" value="KKL83473.1"/>
    <property type="molecule type" value="Genomic_DNA"/>
</dbReference>
<sequence>MNDILQMTPLQITWFLLWDRGYGPDIQERLKSGGTLNFNFCKRIEQRAKAEYKELTA</sequence>
<comment type="caution">
    <text evidence="1">The sequence shown here is derived from an EMBL/GenBank/DDBJ whole genome shotgun (WGS) entry which is preliminary data.</text>
</comment>
<gene>
    <name evidence="1" type="ORF">LCGC14_1974360</name>
</gene>
<dbReference type="AlphaFoldDB" id="A0A0F9FB57"/>
<organism evidence="1">
    <name type="scientific">marine sediment metagenome</name>
    <dbReference type="NCBI Taxonomy" id="412755"/>
    <lineage>
        <taxon>unclassified sequences</taxon>
        <taxon>metagenomes</taxon>
        <taxon>ecological metagenomes</taxon>
    </lineage>
</organism>
<protein>
    <submittedName>
        <fullName evidence="1">Uncharacterized protein</fullName>
    </submittedName>
</protein>
<reference evidence="1" key="1">
    <citation type="journal article" date="2015" name="Nature">
        <title>Complex archaea that bridge the gap between prokaryotes and eukaryotes.</title>
        <authorList>
            <person name="Spang A."/>
            <person name="Saw J.H."/>
            <person name="Jorgensen S.L."/>
            <person name="Zaremba-Niedzwiedzka K."/>
            <person name="Martijn J."/>
            <person name="Lind A.E."/>
            <person name="van Eijk R."/>
            <person name="Schleper C."/>
            <person name="Guy L."/>
            <person name="Ettema T.J."/>
        </authorList>
    </citation>
    <scope>NUCLEOTIDE SEQUENCE</scope>
</reference>
<evidence type="ECO:0000313" key="1">
    <source>
        <dbReference type="EMBL" id="KKL83473.1"/>
    </source>
</evidence>
<proteinExistence type="predicted"/>
<accession>A0A0F9FB57</accession>